<dbReference type="SMR" id="A0A1D6N9J6"/>
<reference evidence="1" key="1">
    <citation type="submission" date="2015-12" db="EMBL/GenBank/DDBJ databases">
        <title>Update maize B73 reference genome by single molecule sequencing technologies.</title>
        <authorList>
            <consortium name="Maize Genome Sequencing Project"/>
            <person name="Ware D."/>
        </authorList>
    </citation>
    <scope>NUCLEOTIDE SEQUENCE [LARGE SCALE GENOMIC DNA]</scope>
    <source>
        <tissue evidence="1">Seedling</tissue>
    </source>
</reference>
<evidence type="ECO:0000313" key="1">
    <source>
        <dbReference type="EMBL" id="ONM37217.1"/>
    </source>
</evidence>
<dbReference type="InParanoid" id="A0A1D6N9J6"/>
<proteinExistence type="predicted"/>
<dbReference type="Gene3D" id="3.30.60.300">
    <property type="match status" value="1"/>
</dbReference>
<accession>A0A1D6N9J6</accession>
<sequence>MPSNYLPQEQGRPFCAMQRKAMLITLKKPSVMPSLSSLADKRSSAAGSGMWETKTLSLLNPMSSLSIDERGFTKFVRAEYLKYKSEGRIAPDGVNATAFRAVNIQASALTTFFCRFNYEVFGSTPLKTKV</sequence>
<protein>
    <submittedName>
        <fullName evidence="1">Uncharacterized protein</fullName>
    </submittedName>
</protein>
<name>A0A1D6N9J6_MAIZE</name>
<dbReference type="AlphaFoldDB" id="A0A1D6N9J6"/>
<gene>
    <name evidence="1" type="ORF">ZEAMMB73_Zm00001d043214</name>
</gene>
<dbReference type="EMBL" id="CM007649">
    <property type="protein sequence ID" value="ONM37217.1"/>
    <property type="molecule type" value="Genomic_DNA"/>
</dbReference>
<organism evidence="1">
    <name type="scientific">Zea mays</name>
    <name type="common">Maize</name>
    <dbReference type="NCBI Taxonomy" id="4577"/>
    <lineage>
        <taxon>Eukaryota</taxon>
        <taxon>Viridiplantae</taxon>
        <taxon>Streptophyta</taxon>
        <taxon>Embryophyta</taxon>
        <taxon>Tracheophyta</taxon>
        <taxon>Spermatophyta</taxon>
        <taxon>Magnoliopsida</taxon>
        <taxon>Liliopsida</taxon>
        <taxon>Poales</taxon>
        <taxon>Poaceae</taxon>
        <taxon>PACMAD clade</taxon>
        <taxon>Panicoideae</taxon>
        <taxon>Andropogonodae</taxon>
        <taxon>Andropogoneae</taxon>
        <taxon>Tripsacinae</taxon>
        <taxon>Zea</taxon>
    </lineage>
</organism>